<sequence length="371" mass="40839">MQGIRASDLVVGYEGKSVLKDVNFWVRPGQILTLIGPNGSGKSTLLKSITRQLKTIAGQVYLAEGTMDAYTDAALAKQMAMVTTERISPELMTCRDVVATGRYPYTGRFGVLGKEDEEKVQKALESLHALEVADRLFAKVSDGQRQRVMLARAICQEPKILILDEPTSYLDMHYKLEILQSIRNMVKEENLAVVMSLHELDLAQKVSDLVACVDGETIAKIGRPEEIFCGDTIACLYGVSAQAYDVVSGSMFLQKAKGEPKVFVIGGGGSGIAAYYTLQRDQIPFAAGILSEGDVEYKAAKALASALVTTPAFYPIEIRQMAQARKWIDDCDYCICTLDAFGPLNQANKELLSYAKEQGKWIREGEKPWQK</sequence>
<reference evidence="4 5" key="1">
    <citation type="submission" date="2020-08" db="EMBL/GenBank/DDBJ databases">
        <title>Genome public.</title>
        <authorList>
            <person name="Liu C."/>
            <person name="Sun Q."/>
        </authorList>
    </citation>
    <scope>NUCLEOTIDE SEQUENCE [LARGE SCALE GENOMIC DNA]</scope>
    <source>
        <strain evidence="4 5">NSJ-9</strain>
    </source>
</reference>
<dbReference type="Gene3D" id="3.40.50.300">
    <property type="entry name" value="P-loop containing nucleotide triphosphate hydrolases"/>
    <property type="match status" value="1"/>
</dbReference>
<feature type="domain" description="ABC transporter" evidence="3">
    <location>
        <begin position="4"/>
        <end position="240"/>
    </location>
</feature>
<proteinExistence type="predicted"/>
<dbReference type="InterPro" id="IPR027417">
    <property type="entry name" value="P-loop_NTPase"/>
</dbReference>
<dbReference type="InterPro" id="IPR003593">
    <property type="entry name" value="AAA+_ATPase"/>
</dbReference>
<dbReference type="GO" id="GO:0005524">
    <property type="term" value="F:ATP binding"/>
    <property type="evidence" value="ECO:0007669"/>
    <property type="project" value="UniProtKB-KW"/>
</dbReference>
<dbReference type="EMBL" id="JACOPG010000001">
    <property type="protein sequence ID" value="MBC5685429.1"/>
    <property type="molecule type" value="Genomic_DNA"/>
</dbReference>
<evidence type="ECO:0000259" key="3">
    <source>
        <dbReference type="PROSITE" id="PS50893"/>
    </source>
</evidence>
<evidence type="ECO:0000256" key="1">
    <source>
        <dbReference type="ARBA" id="ARBA00022741"/>
    </source>
</evidence>
<protein>
    <submittedName>
        <fullName evidence="4">ABC transporter ATP-binding protein</fullName>
    </submittedName>
</protein>
<dbReference type="CDD" id="cd03214">
    <property type="entry name" value="ABC_Iron-Siderophores_B12_Hemin"/>
    <property type="match status" value="1"/>
</dbReference>
<keyword evidence="2 4" id="KW-0067">ATP-binding</keyword>
<dbReference type="SMART" id="SM00382">
    <property type="entry name" value="AAA"/>
    <property type="match status" value="1"/>
</dbReference>
<organism evidence="4 5">
    <name type="scientific">Roseburia lenta</name>
    <dbReference type="NCBI Taxonomy" id="2763061"/>
    <lineage>
        <taxon>Bacteria</taxon>
        <taxon>Bacillati</taxon>
        <taxon>Bacillota</taxon>
        <taxon>Clostridia</taxon>
        <taxon>Lachnospirales</taxon>
        <taxon>Lachnospiraceae</taxon>
        <taxon>Roseburia</taxon>
    </lineage>
</organism>
<dbReference type="Proteomes" id="UP000643810">
    <property type="component" value="Unassembled WGS sequence"/>
</dbReference>
<dbReference type="PANTHER" id="PTHR42794">
    <property type="entry name" value="HEMIN IMPORT ATP-BINDING PROTEIN HMUV"/>
    <property type="match status" value="1"/>
</dbReference>
<dbReference type="PANTHER" id="PTHR42794:SF2">
    <property type="entry name" value="ABC TRANSPORTER ATP-BINDING PROTEIN"/>
    <property type="match status" value="1"/>
</dbReference>
<keyword evidence="1" id="KW-0547">Nucleotide-binding</keyword>
<evidence type="ECO:0000313" key="5">
    <source>
        <dbReference type="Proteomes" id="UP000643810"/>
    </source>
</evidence>
<name>A0ABR7GDC3_9FIRM</name>
<evidence type="ECO:0000256" key="2">
    <source>
        <dbReference type="ARBA" id="ARBA00022840"/>
    </source>
</evidence>
<dbReference type="InterPro" id="IPR003439">
    <property type="entry name" value="ABC_transporter-like_ATP-bd"/>
</dbReference>
<dbReference type="PROSITE" id="PS50893">
    <property type="entry name" value="ABC_TRANSPORTER_2"/>
    <property type="match status" value="1"/>
</dbReference>
<comment type="caution">
    <text evidence="4">The sequence shown here is derived from an EMBL/GenBank/DDBJ whole genome shotgun (WGS) entry which is preliminary data.</text>
</comment>
<keyword evidence="5" id="KW-1185">Reference proteome</keyword>
<dbReference type="SUPFAM" id="SSF52540">
    <property type="entry name" value="P-loop containing nucleoside triphosphate hydrolases"/>
    <property type="match status" value="1"/>
</dbReference>
<dbReference type="Pfam" id="PF00005">
    <property type="entry name" value="ABC_tran"/>
    <property type="match status" value="1"/>
</dbReference>
<accession>A0ABR7GDC3</accession>
<evidence type="ECO:0000313" key="4">
    <source>
        <dbReference type="EMBL" id="MBC5685429.1"/>
    </source>
</evidence>
<gene>
    <name evidence="4" type="ORF">H8R94_02175</name>
</gene>